<name>A0A7C9DG40_OPUST</name>
<protein>
    <submittedName>
        <fullName evidence="1">Uncharacterized protein</fullName>
    </submittedName>
</protein>
<accession>A0A7C9DG40</accession>
<dbReference type="AlphaFoldDB" id="A0A7C9DG40"/>
<organism evidence="1">
    <name type="scientific">Opuntia streptacantha</name>
    <name type="common">Prickly pear cactus</name>
    <name type="synonym">Opuntia cardona</name>
    <dbReference type="NCBI Taxonomy" id="393608"/>
    <lineage>
        <taxon>Eukaryota</taxon>
        <taxon>Viridiplantae</taxon>
        <taxon>Streptophyta</taxon>
        <taxon>Embryophyta</taxon>
        <taxon>Tracheophyta</taxon>
        <taxon>Spermatophyta</taxon>
        <taxon>Magnoliopsida</taxon>
        <taxon>eudicotyledons</taxon>
        <taxon>Gunneridae</taxon>
        <taxon>Pentapetalae</taxon>
        <taxon>Caryophyllales</taxon>
        <taxon>Cactineae</taxon>
        <taxon>Cactaceae</taxon>
        <taxon>Opuntioideae</taxon>
        <taxon>Opuntia</taxon>
    </lineage>
</organism>
<reference evidence="1" key="1">
    <citation type="journal article" date="2013" name="J. Plant Res.">
        <title>Effect of fungi and light on seed germination of three Opuntia species from semiarid lands of central Mexico.</title>
        <authorList>
            <person name="Delgado-Sanchez P."/>
            <person name="Jimenez-Bremont J.F."/>
            <person name="Guerrero-Gonzalez Mde L."/>
            <person name="Flores J."/>
        </authorList>
    </citation>
    <scope>NUCLEOTIDE SEQUENCE</scope>
    <source>
        <tissue evidence="1">Cladode</tissue>
    </source>
</reference>
<proteinExistence type="predicted"/>
<sequence>MAVHMMAVAAALHLSRRGGAAGSTTQIVASLAWPYLLRLFLSFRVVHQDLVSATRLFLFQLGRIITLDHDHDHDHQSPVDETANNRRRSRWVRAVRLVRGRLAEARRRVVVTSSHSDEEANLHVFSMISL</sequence>
<evidence type="ECO:0000313" key="1">
    <source>
        <dbReference type="EMBL" id="MBA4637608.1"/>
    </source>
</evidence>
<dbReference type="PANTHER" id="PTHR38925">
    <property type="entry name" value="PROTEIN, PUTATIVE-RELATED"/>
    <property type="match status" value="1"/>
</dbReference>
<dbReference type="PANTHER" id="PTHR38925:SF1">
    <property type="entry name" value="PROTEIN, PUTATIVE-RELATED"/>
    <property type="match status" value="1"/>
</dbReference>
<dbReference type="EMBL" id="GISG01105870">
    <property type="protein sequence ID" value="MBA4637608.1"/>
    <property type="molecule type" value="Transcribed_RNA"/>
</dbReference>
<reference evidence="1" key="2">
    <citation type="submission" date="2020-07" db="EMBL/GenBank/DDBJ databases">
        <authorList>
            <person name="Vera ALvarez R."/>
            <person name="Arias-Moreno D.M."/>
            <person name="Jimenez-Jacinto V."/>
            <person name="Jimenez-Bremont J.F."/>
            <person name="Swaminathan K."/>
            <person name="Moose S.P."/>
            <person name="Guerrero-Gonzalez M.L."/>
            <person name="Marino-Ramirez L."/>
            <person name="Landsman D."/>
            <person name="Rodriguez-Kessler M."/>
            <person name="Delgado-Sanchez P."/>
        </authorList>
    </citation>
    <scope>NUCLEOTIDE SEQUENCE</scope>
    <source>
        <tissue evidence="1">Cladode</tissue>
    </source>
</reference>